<dbReference type="InterPro" id="IPR050422">
    <property type="entry name" value="X-Pro_aminopeptidase_P"/>
</dbReference>
<evidence type="ECO:0000256" key="3">
    <source>
        <dbReference type="ARBA" id="ARBA00022801"/>
    </source>
</evidence>
<keyword evidence="2" id="KW-0479">Metal-binding</keyword>
<dbReference type="GO" id="GO:0005737">
    <property type="term" value="C:cytoplasm"/>
    <property type="evidence" value="ECO:0007669"/>
    <property type="project" value="UniProtKB-ARBA"/>
</dbReference>
<dbReference type="Pfam" id="PF16188">
    <property type="entry name" value="Peptidase_M24_C"/>
    <property type="match status" value="1"/>
</dbReference>
<dbReference type="GO" id="GO:0046872">
    <property type="term" value="F:metal ion binding"/>
    <property type="evidence" value="ECO:0007669"/>
    <property type="project" value="UniProtKB-KW"/>
</dbReference>
<dbReference type="GO" id="GO:0070006">
    <property type="term" value="F:metalloaminopeptidase activity"/>
    <property type="evidence" value="ECO:0007669"/>
    <property type="project" value="InterPro"/>
</dbReference>
<name>A0A839USI9_9GAMM</name>
<proteinExistence type="inferred from homology"/>
<dbReference type="InterPro" id="IPR000994">
    <property type="entry name" value="Pept_M24"/>
</dbReference>
<dbReference type="CDD" id="cd01085">
    <property type="entry name" value="APP"/>
    <property type="match status" value="1"/>
</dbReference>
<feature type="domain" description="Creatinase N-terminal" evidence="6">
    <location>
        <begin position="14"/>
        <end position="139"/>
    </location>
</feature>
<keyword evidence="4" id="KW-0464">Manganese</keyword>
<dbReference type="PANTHER" id="PTHR43763:SF6">
    <property type="entry name" value="XAA-PRO AMINOPEPTIDASE 1"/>
    <property type="match status" value="1"/>
</dbReference>
<organism evidence="8 9">
    <name type="scientific">Simiduia aestuariiviva</name>
    <dbReference type="NCBI Taxonomy" id="1510459"/>
    <lineage>
        <taxon>Bacteria</taxon>
        <taxon>Pseudomonadati</taxon>
        <taxon>Pseudomonadota</taxon>
        <taxon>Gammaproteobacteria</taxon>
        <taxon>Cellvibrionales</taxon>
        <taxon>Cellvibrionaceae</taxon>
        <taxon>Simiduia</taxon>
    </lineage>
</organism>
<dbReference type="InterPro" id="IPR029149">
    <property type="entry name" value="Creatin/AminoP/Spt16_N"/>
</dbReference>
<sequence length="604" mass="65494">MPHSAPTPTDIHARLEAVRGQMANAGVQAYIQPRADEYLGEYVPACNERLLWLSGYTGSAGFVVVLADSAGIFVDGRYTIQVRNQAPAECYSYHSMSDDNLADWLAERLPAGAKVGYDPRLHTLAWAERTARALSPCKLALSAMDSNPVDASWADRPAPGKAPIRLYSHAAAGANSVQKRQRVGQLVAKAGADVALISACDSIAWLLNIRGDDIPCLPVVLGTALLQTDGQMIFFTDTDKCIEALAEHVGEGVSFRPEADLATVLATLKGQRLLADPAESNAWCQQQAVQAGAELIAGADPVALPKAAKNDAELAGIRQAHLRDGAAVCRFLAWLDREVADGRFYDEGELADKLLSFRQALPEFLDLSFDTISAAGGNAAMCHYNHMNGTPAMLPNNSIYLVDSGAQYADGTTDITRTVAIGNVTDEMRRMVTLVLKGHIALDCARFPKGTSGHQLDVLARQFLWAEGFDFDHGTGHGVGHYLSVHEGPQRISKAPNAVPLLPGMVCSNEPGYYRDHAFGIRLENLVAVRRCDSLVGAEREIYEFEALTLVPMDTRLMDTQLMTAAEIDWVNRYHRRVFDAMAPQLSGDDLHWLTMATQPLTAG</sequence>
<feature type="domain" description="Peptidase M24 C-terminal" evidence="7">
    <location>
        <begin position="542"/>
        <end position="601"/>
    </location>
</feature>
<evidence type="ECO:0000256" key="2">
    <source>
        <dbReference type="ARBA" id="ARBA00022723"/>
    </source>
</evidence>
<dbReference type="EMBL" id="JACHXZ010000003">
    <property type="protein sequence ID" value="MBB3168886.1"/>
    <property type="molecule type" value="Genomic_DNA"/>
</dbReference>
<dbReference type="SUPFAM" id="SSF53092">
    <property type="entry name" value="Creatinase/prolidase N-terminal domain"/>
    <property type="match status" value="1"/>
</dbReference>
<comment type="caution">
    <text evidence="8">The sequence shown here is derived from an EMBL/GenBank/DDBJ whole genome shotgun (WGS) entry which is preliminary data.</text>
</comment>
<dbReference type="PANTHER" id="PTHR43763">
    <property type="entry name" value="XAA-PRO AMINOPEPTIDASE 1"/>
    <property type="match status" value="1"/>
</dbReference>
<dbReference type="RefSeq" id="WP_183910398.1">
    <property type="nucleotide sequence ID" value="NZ_JACHXZ010000003.1"/>
</dbReference>
<dbReference type="Pfam" id="PF00557">
    <property type="entry name" value="Peptidase_M24"/>
    <property type="match status" value="1"/>
</dbReference>
<gene>
    <name evidence="8" type="ORF">FHS30_002094</name>
</gene>
<keyword evidence="8" id="KW-0031">Aminopeptidase</keyword>
<feature type="domain" description="Peptidase M24" evidence="5">
    <location>
        <begin position="316"/>
        <end position="530"/>
    </location>
</feature>
<accession>A0A839USI9</accession>
<keyword evidence="3 8" id="KW-0378">Hydrolase</keyword>
<dbReference type="InterPro" id="IPR000587">
    <property type="entry name" value="Creatinase_N"/>
</dbReference>
<dbReference type="Pfam" id="PF01321">
    <property type="entry name" value="Creatinase_N"/>
    <property type="match status" value="1"/>
</dbReference>
<dbReference type="Gene3D" id="3.40.350.10">
    <property type="entry name" value="Creatinase/prolidase N-terminal domain"/>
    <property type="match status" value="2"/>
</dbReference>
<evidence type="ECO:0000256" key="4">
    <source>
        <dbReference type="ARBA" id="ARBA00023211"/>
    </source>
</evidence>
<dbReference type="EC" id="3.4.11.9" evidence="8"/>
<dbReference type="InterPro" id="IPR036005">
    <property type="entry name" value="Creatinase/aminopeptidase-like"/>
</dbReference>
<comment type="similarity">
    <text evidence="1">Belongs to the peptidase M24B family.</text>
</comment>
<dbReference type="Gene3D" id="3.90.230.10">
    <property type="entry name" value="Creatinase/methionine aminopeptidase superfamily"/>
    <property type="match status" value="1"/>
</dbReference>
<dbReference type="InterPro" id="IPR033740">
    <property type="entry name" value="Pept_M24B"/>
</dbReference>
<dbReference type="AlphaFoldDB" id="A0A839USI9"/>
<protein>
    <submittedName>
        <fullName evidence="8">Xaa-Pro aminopeptidase</fullName>
        <ecNumber evidence="8">3.4.11.9</ecNumber>
    </submittedName>
</protein>
<keyword evidence="8" id="KW-0645">Protease</keyword>
<reference evidence="8 9" key="1">
    <citation type="submission" date="2020-08" db="EMBL/GenBank/DDBJ databases">
        <title>Genomic Encyclopedia of Type Strains, Phase III (KMG-III): the genomes of soil and plant-associated and newly described type strains.</title>
        <authorList>
            <person name="Whitman W."/>
        </authorList>
    </citation>
    <scope>NUCLEOTIDE SEQUENCE [LARGE SCALE GENOMIC DNA]</scope>
    <source>
        <strain evidence="8 9">CECT 8571</strain>
    </source>
</reference>
<evidence type="ECO:0000259" key="6">
    <source>
        <dbReference type="Pfam" id="PF01321"/>
    </source>
</evidence>
<dbReference type="Proteomes" id="UP000559987">
    <property type="component" value="Unassembled WGS sequence"/>
</dbReference>
<dbReference type="SUPFAM" id="SSF55920">
    <property type="entry name" value="Creatinase/aminopeptidase"/>
    <property type="match status" value="1"/>
</dbReference>
<dbReference type="FunFam" id="3.90.230.10:FF:000007">
    <property type="entry name" value="Xaa-Pro aminopeptidase P"/>
    <property type="match status" value="1"/>
</dbReference>
<keyword evidence="9" id="KW-1185">Reference proteome</keyword>
<evidence type="ECO:0000259" key="7">
    <source>
        <dbReference type="Pfam" id="PF16188"/>
    </source>
</evidence>
<evidence type="ECO:0000313" key="9">
    <source>
        <dbReference type="Proteomes" id="UP000559987"/>
    </source>
</evidence>
<evidence type="ECO:0000256" key="1">
    <source>
        <dbReference type="ARBA" id="ARBA00008766"/>
    </source>
</evidence>
<evidence type="ECO:0000259" key="5">
    <source>
        <dbReference type="Pfam" id="PF00557"/>
    </source>
</evidence>
<evidence type="ECO:0000313" key="8">
    <source>
        <dbReference type="EMBL" id="MBB3168886.1"/>
    </source>
</evidence>
<dbReference type="InterPro" id="IPR032416">
    <property type="entry name" value="Peptidase_M24_C"/>
</dbReference>
<dbReference type="Pfam" id="PF16189">
    <property type="entry name" value="Creatinase_N_2"/>
    <property type="match status" value="1"/>
</dbReference>